<dbReference type="Proteomes" id="UP000307956">
    <property type="component" value="Unassembled WGS sequence"/>
</dbReference>
<keyword evidence="2" id="KW-0812">Transmembrane</keyword>
<dbReference type="OrthoDB" id="9770517at2"/>
<dbReference type="NCBIfam" id="TIGR01845">
    <property type="entry name" value="outer_NodT"/>
    <property type="match status" value="1"/>
</dbReference>
<keyword evidence="2" id="KW-0732">Signal</keyword>
<dbReference type="RefSeq" id="WP_136384160.1">
    <property type="nucleotide sequence ID" value="NZ_SSOD01000004.1"/>
</dbReference>
<evidence type="ECO:0000256" key="1">
    <source>
        <dbReference type="ARBA" id="ARBA00007613"/>
    </source>
</evidence>
<keyword evidence="3" id="KW-0175">Coiled coil</keyword>
<evidence type="ECO:0000313" key="5">
    <source>
        <dbReference type="Proteomes" id="UP000307956"/>
    </source>
</evidence>
<comment type="subcellular location">
    <subcellularLocation>
        <location evidence="2">Cell membrane</location>
        <topology evidence="2">Lipid-anchor</topology>
    </subcellularLocation>
</comment>
<evidence type="ECO:0000313" key="4">
    <source>
        <dbReference type="EMBL" id="THF62606.1"/>
    </source>
</evidence>
<feature type="signal peptide" evidence="2">
    <location>
        <begin position="1"/>
        <end position="23"/>
    </location>
</feature>
<dbReference type="AlphaFoldDB" id="A0A4S4AVN3"/>
<proteinExistence type="inferred from homology"/>
<organism evidence="4 5">
    <name type="scientific">Pseudothauera rhizosphaerae</name>
    <dbReference type="NCBI Taxonomy" id="2565932"/>
    <lineage>
        <taxon>Bacteria</taxon>
        <taxon>Pseudomonadati</taxon>
        <taxon>Pseudomonadota</taxon>
        <taxon>Betaproteobacteria</taxon>
        <taxon>Rhodocyclales</taxon>
        <taxon>Zoogloeaceae</taxon>
        <taxon>Pseudothauera</taxon>
    </lineage>
</organism>
<keyword evidence="2" id="KW-0449">Lipoprotein</keyword>
<dbReference type="PANTHER" id="PTHR30203">
    <property type="entry name" value="OUTER MEMBRANE CATION EFFLUX PROTEIN"/>
    <property type="match status" value="1"/>
</dbReference>
<keyword evidence="2" id="KW-0472">Membrane</keyword>
<feature type="chain" id="PRO_5021042009" evidence="2">
    <location>
        <begin position="24"/>
        <end position="455"/>
    </location>
</feature>
<sequence length="455" mass="47959">MRILVLISALTAGLAGCATTVQEAPTPELRVQWRNASTAESAAVDRDWWRDFGSDELSALVERAQTQSLDLAAAEARIRQAEAAARMTGAELWPNVTAGLDAGRTGQLEGKGTAGNSFGAGLSASYEVDLWGRLRANRNAALASLQASRFDRDALRLSVTAAVAGSWLQMITSQERIAIGERNLDTAERLLALVEARARAGAATPLEVARQLGLVAAQRRALASIRQQADDARTALAVLLGQATAPSAASDHPAALHLPVIRPGQPSALLTRRPDVARAEAQLLAADASLVAARAALFPSLNLSADLGTDGNSLRRIFENPVYSLAAALAAPIFNAGRLAAGRDLAQARREELLADYRQSIVTAFGEAESALNATTRLDEQIAAQAEELAQAERALALAASRYRAGAETPIVLLDTQRTLYAAQDTAVQLKLARLQSSVGLYKALGGGWHGSDAE</sequence>
<keyword evidence="2" id="KW-1134">Transmembrane beta strand</keyword>
<dbReference type="PROSITE" id="PS51257">
    <property type="entry name" value="PROKAR_LIPOPROTEIN"/>
    <property type="match status" value="1"/>
</dbReference>
<dbReference type="Gene3D" id="2.20.200.10">
    <property type="entry name" value="Outer membrane efflux proteins (OEP)"/>
    <property type="match status" value="1"/>
</dbReference>
<dbReference type="PANTHER" id="PTHR30203:SF33">
    <property type="entry name" value="BLR4455 PROTEIN"/>
    <property type="match status" value="1"/>
</dbReference>
<reference evidence="4 5" key="1">
    <citation type="submission" date="2019-04" db="EMBL/GenBank/DDBJ databases">
        <title>Azoarcus rhizosphaerae sp. nov. isolated from rhizosphere of Ficus religiosa.</title>
        <authorList>
            <person name="Lin S.-Y."/>
            <person name="Hameed A."/>
            <person name="Hsu Y.-H."/>
            <person name="Young C.-C."/>
        </authorList>
    </citation>
    <scope>NUCLEOTIDE SEQUENCE [LARGE SCALE GENOMIC DNA]</scope>
    <source>
        <strain evidence="4 5">CC-YHH848</strain>
    </source>
</reference>
<feature type="coiled-coil region" evidence="3">
    <location>
        <begin position="375"/>
        <end position="402"/>
    </location>
</feature>
<dbReference type="Gene3D" id="1.20.1600.10">
    <property type="entry name" value="Outer membrane efflux proteins (OEP)"/>
    <property type="match status" value="1"/>
</dbReference>
<accession>A0A4S4AVN3</accession>
<protein>
    <submittedName>
        <fullName evidence="4">Efflux transporter outer membrane subunit</fullName>
    </submittedName>
</protein>
<feature type="coiled-coil region" evidence="3">
    <location>
        <begin position="64"/>
        <end position="91"/>
    </location>
</feature>
<dbReference type="GO" id="GO:0005886">
    <property type="term" value="C:plasma membrane"/>
    <property type="evidence" value="ECO:0007669"/>
    <property type="project" value="UniProtKB-SubCell"/>
</dbReference>
<evidence type="ECO:0000256" key="3">
    <source>
        <dbReference type="SAM" id="Coils"/>
    </source>
</evidence>
<keyword evidence="5" id="KW-1185">Reference proteome</keyword>
<keyword evidence="2" id="KW-0564">Palmitate</keyword>
<dbReference type="EMBL" id="SSOD01000004">
    <property type="protein sequence ID" value="THF62606.1"/>
    <property type="molecule type" value="Genomic_DNA"/>
</dbReference>
<dbReference type="SUPFAM" id="SSF56954">
    <property type="entry name" value="Outer membrane efflux proteins (OEP)"/>
    <property type="match status" value="1"/>
</dbReference>
<evidence type="ECO:0000256" key="2">
    <source>
        <dbReference type="RuleBase" id="RU362097"/>
    </source>
</evidence>
<dbReference type="GO" id="GO:0015562">
    <property type="term" value="F:efflux transmembrane transporter activity"/>
    <property type="evidence" value="ECO:0007669"/>
    <property type="project" value="InterPro"/>
</dbReference>
<comment type="similarity">
    <text evidence="1 2">Belongs to the outer membrane factor (OMF) (TC 1.B.17) family.</text>
</comment>
<comment type="caution">
    <text evidence="4">The sequence shown here is derived from an EMBL/GenBank/DDBJ whole genome shotgun (WGS) entry which is preliminary data.</text>
</comment>
<dbReference type="InterPro" id="IPR010131">
    <property type="entry name" value="MdtP/NodT-like"/>
</dbReference>
<dbReference type="InterPro" id="IPR003423">
    <property type="entry name" value="OMP_efflux"/>
</dbReference>
<gene>
    <name evidence="4" type="ORF">E6O51_06505</name>
</gene>
<dbReference type="Pfam" id="PF02321">
    <property type="entry name" value="OEP"/>
    <property type="match status" value="2"/>
</dbReference>
<name>A0A4S4AVN3_9RHOO</name>